<evidence type="ECO:0008006" key="4">
    <source>
        <dbReference type="Google" id="ProtNLM"/>
    </source>
</evidence>
<evidence type="ECO:0000256" key="1">
    <source>
        <dbReference type="SAM" id="SignalP"/>
    </source>
</evidence>
<name>A0A401U506_9BACT</name>
<dbReference type="OrthoDB" id="939956at2"/>
<evidence type="ECO:0000313" key="3">
    <source>
        <dbReference type="Proteomes" id="UP000288227"/>
    </source>
</evidence>
<dbReference type="Pfam" id="PF12099">
    <property type="entry name" value="DUF3575"/>
    <property type="match status" value="1"/>
</dbReference>
<reference evidence="2 3" key="1">
    <citation type="submission" date="2018-11" db="EMBL/GenBank/DDBJ databases">
        <title>Chryseotalea sanarue gen. nov., sp., nov., a member of the family Cytophagaceae, isolated from a brackish lake in Hamamatsu Japan.</title>
        <authorList>
            <person name="Maejima Y."/>
            <person name="Iino T."/>
            <person name="Muraguchi Y."/>
            <person name="Fukuda K."/>
            <person name="Ohkuma M."/>
            <person name="Moriuchi R."/>
            <person name="Dohra H."/>
            <person name="Kimbara K."/>
            <person name="Shintani M."/>
        </authorList>
    </citation>
    <scope>NUCLEOTIDE SEQUENCE [LARGE SCALE GENOMIC DNA]</scope>
    <source>
        <strain evidence="2 3">Ys</strain>
    </source>
</reference>
<evidence type="ECO:0000313" key="2">
    <source>
        <dbReference type="EMBL" id="GCC49997.1"/>
    </source>
</evidence>
<keyword evidence="3" id="KW-1185">Reference proteome</keyword>
<sequence>MRLLFTSILLLTSVALSAQDSLQIKHRPDHAIKWSPLHLWGFYPSLQFAYEKSLGKKLAVQADVGYVVNYGGGSNTEYMNKRGVKLKAELRYYFESLSSRDGFYMSIEPYITSINFDRSVTLTECFDPDCQNSFLRNYAYKVEYREMGISGKGGYMIYFDRRIFLDVSLGWSWRSVDYDQPSTVPVSTTGGFNFFGPNEEDRIVLSPLFGARLGYRFR</sequence>
<proteinExistence type="predicted"/>
<comment type="caution">
    <text evidence="2">The sequence shown here is derived from an EMBL/GenBank/DDBJ whole genome shotgun (WGS) entry which is preliminary data.</text>
</comment>
<feature type="chain" id="PRO_5018965718" description="DUF3575 domain-containing protein" evidence="1">
    <location>
        <begin position="19"/>
        <end position="218"/>
    </location>
</feature>
<dbReference type="InterPro" id="IPR021958">
    <property type="entry name" value="DUF3575"/>
</dbReference>
<keyword evidence="1" id="KW-0732">Signal</keyword>
<gene>
    <name evidence="2" type="ORF">SanaruYs_02120</name>
</gene>
<dbReference type="AlphaFoldDB" id="A0A401U506"/>
<dbReference type="EMBL" id="BHXQ01000001">
    <property type="protein sequence ID" value="GCC49997.1"/>
    <property type="molecule type" value="Genomic_DNA"/>
</dbReference>
<organism evidence="2 3">
    <name type="scientific">Chryseotalea sanaruensis</name>
    <dbReference type="NCBI Taxonomy" id="2482724"/>
    <lineage>
        <taxon>Bacteria</taxon>
        <taxon>Pseudomonadati</taxon>
        <taxon>Bacteroidota</taxon>
        <taxon>Cytophagia</taxon>
        <taxon>Cytophagales</taxon>
        <taxon>Chryseotaleaceae</taxon>
        <taxon>Chryseotalea</taxon>
    </lineage>
</organism>
<feature type="signal peptide" evidence="1">
    <location>
        <begin position="1"/>
        <end position="18"/>
    </location>
</feature>
<accession>A0A401U506</accession>
<dbReference type="RefSeq" id="WP_127120657.1">
    <property type="nucleotide sequence ID" value="NZ_BHXQ01000001.1"/>
</dbReference>
<dbReference type="Proteomes" id="UP000288227">
    <property type="component" value="Unassembled WGS sequence"/>
</dbReference>
<protein>
    <recommendedName>
        <fullName evidence="4">DUF3575 domain-containing protein</fullName>
    </recommendedName>
</protein>